<dbReference type="GO" id="GO:0016787">
    <property type="term" value="F:hydrolase activity"/>
    <property type="evidence" value="ECO:0007669"/>
    <property type="project" value="UniProtKB-KW"/>
</dbReference>
<dbReference type="SMART" id="SM00849">
    <property type="entry name" value="Lactamase_B"/>
    <property type="match status" value="1"/>
</dbReference>
<dbReference type="AlphaFoldDB" id="A0A9X3MM96"/>
<dbReference type="InterPro" id="IPR051453">
    <property type="entry name" value="MBL_Glyoxalase_II"/>
</dbReference>
<keyword evidence="3" id="KW-0378">Hydrolase</keyword>
<proteinExistence type="predicted"/>
<dbReference type="InterPro" id="IPR001279">
    <property type="entry name" value="Metallo-B-lactamas"/>
</dbReference>
<keyword evidence="7" id="KW-1185">Reference proteome</keyword>
<evidence type="ECO:0000256" key="2">
    <source>
        <dbReference type="ARBA" id="ARBA00022723"/>
    </source>
</evidence>
<sequence length="245" mass="26399">MAMIVERSMSDGWLTNTYLVAAGPNTDAFLVDAGGPMEPLFAKADEHGLNVTHILLTHHHGDHIVDLGQALERWPDATVLAHPEERVPGTTGDLNPGDEVEIGGLTVKALHTPGHTSGMLNLLVDGQLFTGDTLFKRSVGGVRAPGSTSFEDIKDSIMNVILTLPSETVLRPGHTDPSTVADELEHNPFVRIWRGLDPEGSESCTALGEPATLVLWGPDYDGGHKAWVRWPDGRDDIVPGSKVER</sequence>
<organism evidence="6 7">
    <name type="scientific">Solirubrobacter ginsenosidimutans</name>
    <dbReference type="NCBI Taxonomy" id="490573"/>
    <lineage>
        <taxon>Bacteria</taxon>
        <taxon>Bacillati</taxon>
        <taxon>Actinomycetota</taxon>
        <taxon>Thermoleophilia</taxon>
        <taxon>Solirubrobacterales</taxon>
        <taxon>Solirubrobacteraceae</taxon>
        <taxon>Solirubrobacter</taxon>
    </lineage>
</organism>
<evidence type="ECO:0000259" key="5">
    <source>
        <dbReference type="SMART" id="SM00849"/>
    </source>
</evidence>
<name>A0A9X3MM96_9ACTN</name>
<dbReference type="CDD" id="cd06262">
    <property type="entry name" value="metallo-hydrolase-like_MBL-fold"/>
    <property type="match status" value="1"/>
</dbReference>
<evidence type="ECO:0000313" key="6">
    <source>
        <dbReference type="EMBL" id="MDA0159186.1"/>
    </source>
</evidence>
<dbReference type="PANTHER" id="PTHR46233">
    <property type="entry name" value="HYDROXYACYLGLUTATHIONE HYDROLASE GLOC"/>
    <property type="match status" value="1"/>
</dbReference>
<protein>
    <submittedName>
        <fullName evidence="6">MBL fold metallo-hydrolase</fullName>
    </submittedName>
</protein>
<reference evidence="6" key="1">
    <citation type="submission" date="2022-10" db="EMBL/GenBank/DDBJ databases">
        <title>The WGS of Solirubrobacter ginsenosidimutans DSM 21036.</title>
        <authorList>
            <person name="Jiang Z."/>
        </authorList>
    </citation>
    <scope>NUCLEOTIDE SEQUENCE</scope>
    <source>
        <strain evidence="6">DSM 21036</strain>
    </source>
</reference>
<evidence type="ECO:0000256" key="1">
    <source>
        <dbReference type="ARBA" id="ARBA00001947"/>
    </source>
</evidence>
<keyword evidence="2" id="KW-0479">Metal-binding</keyword>
<dbReference type="SUPFAM" id="SSF56281">
    <property type="entry name" value="Metallo-hydrolase/oxidoreductase"/>
    <property type="match status" value="1"/>
</dbReference>
<evidence type="ECO:0000256" key="3">
    <source>
        <dbReference type="ARBA" id="ARBA00022801"/>
    </source>
</evidence>
<dbReference type="Gene3D" id="3.60.15.10">
    <property type="entry name" value="Ribonuclease Z/Hydroxyacylglutathione hydrolase-like"/>
    <property type="match status" value="1"/>
</dbReference>
<gene>
    <name evidence="6" type="ORF">OM076_02820</name>
</gene>
<dbReference type="Proteomes" id="UP001149140">
    <property type="component" value="Unassembled WGS sequence"/>
</dbReference>
<keyword evidence="4" id="KW-0862">Zinc</keyword>
<comment type="caution">
    <text evidence="6">The sequence shown here is derived from an EMBL/GenBank/DDBJ whole genome shotgun (WGS) entry which is preliminary data.</text>
</comment>
<dbReference type="PANTHER" id="PTHR46233:SF3">
    <property type="entry name" value="HYDROXYACYLGLUTATHIONE HYDROLASE GLOC"/>
    <property type="match status" value="1"/>
</dbReference>
<evidence type="ECO:0000313" key="7">
    <source>
        <dbReference type="Proteomes" id="UP001149140"/>
    </source>
</evidence>
<evidence type="ECO:0000256" key="4">
    <source>
        <dbReference type="ARBA" id="ARBA00022833"/>
    </source>
</evidence>
<dbReference type="GO" id="GO:0046872">
    <property type="term" value="F:metal ion binding"/>
    <property type="evidence" value="ECO:0007669"/>
    <property type="project" value="UniProtKB-KW"/>
</dbReference>
<accession>A0A9X3MM96</accession>
<dbReference type="Pfam" id="PF00753">
    <property type="entry name" value="Lactamase_B"/>
    <property type="match status" value="1"/>
</dbReference>
<dbReference type="EMBL" id="JAPDOD010000002">
    <property type="protein sequence ID" value="MDA0159186.1"/>
    <property type="molecule type" value="Genomic_DNA"/>
</dbReference>
<feature type="domain" description="Metallo-beta-lactamase" evidence="5">
    <location>
        <begin position="14"/>
        <end position="174"/>
    </location>
</feature>
<dbReference type="InterPro" id="IPR036866">
    <property type="entry name" value="RibonucZ/Hydroxyglut_hydro"/>
</dbReference>
<comment type="cofactor">
    <cofactor evidence="1">
        <name>Zn(2+)</name>
        <dbReference type="ChEBI" id="CHEBI:29105"/>
    </cofactor>
</comment>